<dbReference type="HOGENOM" id="CLU_567359_0_0_1"/>
<feature type="compositionally biased region" description="Basic and acidic residues" evidence="2">
    <location>
        <begin position="61"/>
        <end position="71"/>
    </location>
</feature>
<dbReference type="PROSITE" id="PS50975">
    <property type="entry name" value="ATP_GRASP"/>
    <property type="match status" value="1"/>
</dbReference>
<evidence type="ECO:0000256" key="2">
    <source>
        <dbReference type="SAM" id="MobiDB-lite"/>
    </source>
</evidence>
<comment type="caution">
    <text evidence="4">The sequence shown here is derived from an EMBL/GenBank/DDBJ whole genome shotgun (WGS) entry which is preliminary data.</text>
</comment>
<dbReference type="STRING" id="857340.A0A086T7P6"/>
<dbReference type="InterPro" id="IPR011761">
    <property type="entry name" value="ATP-grasp"/>
</dbReference>
<evidence type="ECO:0000313" key="4">
    <source>
        <dbReference type="EMBL" id="KFH45378.1"/>
    </source>
</evidence>
<feature type="domain" description="ATP-grasp" evidence="3">
    <location>
        <begin position="192"/>
        <end position="409"/>
    </location>
</feature>
<feature type="region of interest" description="Disordered" evidence="2">
    <location>
        <begin position="39"/>
        <end position="71"/>
    </location>
</feature>
<dbReference type="GO" id="GO:0046872">
    <property type="term" value="F:metal ion binding"/>
    <property type="evidence" value="ECO:0007669"/>
    <property type="project" value="InterPro"/>
</dbReference>
<dbReference type="GO" id="GO:0005524">
    <property type="term" value="F:ATP binding"/>
    <property type="evidence" value="ECO:0007669"/>
    <property type="project" value="UniProtKB-UniRule"/>
</dbReference>
<dbReference type="EMBL" id="JPKY01000033">
    <property type="protein sequence ID" value="KFH45378.1"/>
    <property type="molecule type" value="Genomic_DNA"/>
</dbReference>
<dbReference type="SUPFAM" id="SSF56059">
    <property type="entry name" value="Glutathione synthetase ATP-binding domain-like"/>
    <property type="match status" value="1"/>
</dbReference>
<organism evidence="4 5">
    <name type="scientific">Hapsidospora chrysogenum (strain ATCC 11550 / CBS 779.69 / DSM 880 / IAM 14645 / JCM 23072 / IMI 49137)</name>
    <name type="common">Acremonium chrysogenum</name>
    <dbReference type="NCBI Taxonomy" id="857340"/>
    <lineage>
        <taxon>Eukaryota</taxon>
        <taxon>Fungi</taxon>
        <taxon>Dikarya</taxon>
        <taxon>Ascomycota</taxon>
        <taxon>Pezizomycotina</taxon>
        <taxon>Sordariomycetes</taxon>
        <taxon>Hypocreomycetidae</taxon>
        <taxon>Hypocreales</taxon>
        <taxon>Bionectriaceae</taxon>
        <taxon>Hapsidospora</taxon>
    </lineage>
</organism>
<dbReference type="InterPro" id="IPR003806">
    <property type="entry name" value="ATP-grasp_PylC-type"/>
</dbReference>
<reference evidence="5" key="1">
    <citation type="journal article" date="2014" name="Genome Announc.">
        <title>Genome sequence and annotation of Acremonium chrysogenum, producer of the beta-lactam antibiotic cephalosporin C.</title>
        <authorList>
            <person name="Terfehr D."/>
            <person name="Dahlmann T.A."/>
            <person name="Specht T."/>
            <person name="Zadra I."/>
            <person name="Kuernsteiner H."/>
            <person name="Kueck U."/>
        </authorList>
    </citation>
    <scope>NUCLEOTIDE SEQUENCE [LARGE SCALE GENOMIC DNA]</scope>
    <source>
        <strain evidence="5">ATCC 11550 / CBS 779.69 / DSM 880 / IAM 14645 / JCM 23072 / IMI 49137</strain>
    </source>
</reference>
<evidence type="ECO:0000313" key="5">
    <source>
        <dbReference type="Proteomes" id="UP000029964"/>
    </source>
</evidence>
<dbReference type="PANTHER" id="PTHR37018">
    <property type="entry name" value="CULTURE SPECIFIC PROTEIN, PUTATIVE (AFU_ORTHOLOGUE AFUA_2G00130)-RELATED"/>
    <property type="match status" value="1"/>
</dbReference>
<keyword evidence="1" id="KW-0067">ATP-binding</keyword>
<gene>
    <name evidence="4" type="ORF">ACRE_038220</name>
</gene>
<evidence type="ECO:0000259" key="3">
    <source>
        <dbReference type="PROSITE" id="PS50975"/>
    </source>
</evidence>
<evidence type="ECO:0000256" key="1">
    <source>
        <dbReference type="PROSITE-ProRule" id="PRU00409"/>
    </source>
</evidence>
<keyword evidence="1" id="KW-0547">Nucleotide-binding</keyword>
<accession>A0A086T7P6</accession>
<protein>
    <recommendedName>
        <fullName evidence="3">ATP-grasp domain-containing protein</fullName>
    </recommendedName>
</protein>
<dbReference type="PANTHER" id="PTHR37018:SF1">
    <property type="entry name" value="CULTURE SPECIFIC PROTEIN, PUTATIVE (AFU_ORTHOLOGUE AFUA_2G00130)-RELATED"/>
    <property type="match status" value="1"/>
</dbReference>
<name>A0A086T7P6_HAPC1</name>
<dbReference type="Gene3D" id="3.30.470.20">
    <property type="entry name" value="ATP-grasp fold, B domain"/>
    <property type="match status" value="1"/>
</dbReference>
<dbReference type="AlphaFoldDB" id="A0A086T7P6"/>
<keyword evidence="5" id="KW-1185">Reference proteome</keyword>
<dbReference type="Pfam" id="PF02655">
    <property type="entry name" value="ATP-grasp_3"/>
    <property type="match status" value="1"/>
</dbReference>
<dbReference type="OrthoDB" id="5946236at2759"/>
<dbReference type="InterPro" id="IPR053269">
    <property type="entry name" value="Asp-Met_ligase"/>
</dbReference>
<proteinExistence type="predicted"/>
<dbReference type="Proteomes" id="UP000029964">
    <property type="component" value="Unassembled WGS sequence"/>
</dbReference>
<sequence length="481" mass="53296">MAWPTFKPTLRLDFTLDSIARDHGLGELAVIALQHAPPYDTTPGIPRDRKYAVDTPLSGYKDPDESEKRQMGDQGLNAYGQSILQLTGPTRYLAFTGADSGKTYGYANPDMHHFALSQLVEKQRADIRFINADEPVVPALRASLSDQQKLYTCIAHDLQDGLPLLVENSVLWRLECKTFLHEAEGLQTPKGELLAIDTGKADAKDDVMRPGGEPVSFEEFQKRLRNWTLPVVVKLTAGISGSNFVLRTDEAREECIKAVEERLQQYRRPEHAPFTGDVLGVLIQEFKDVEESFCVNFCVPRDGDGFILGVAEQILGENCSWAGARIDYTRQDSLKQRFQPQILRLATKLRDEGFVGVAGVDIVCSPSDETQWLVDINPRVNGSLILPACQSHFTSLGYDWATITFLPFPGPARVFAQHLAELQTTRGMVLKAFSERADGNTIAMLVIGAADREDAMKAPMELFPKLAQLEAARVARDSGSS</sequence>